<accession>A0A418WFZ0</accession>
<organism evidence="1 2">
    <name type="scientific">Oleomonas cavernae</name>
    <dbReference type="NCBI Taxonomy" id="2320859"/>
    <lineage>
        <taxon>Bacteria</taxon>
        <taxon>Pseudomonadati</taxon>
        <taxon>Pseudomonadota</taxon>
        <taxon>Alphaproteobacteria</taxon>
        <taxon>Acetobacterales</taxon>
        <taxon>Acetobacteraceae</taxon>
        <taxon>Oleomonas</taxon>
    </lineage>
</organism>
<dbReference type="OrthoDB" id="7270662at2"/>
<evidence type="ECO:0008006" key="3">
    <source>
        <dbReference type="Google" id="ProtNLM"/>
    </source>
</evidence>
<evidence type="ECO:0000313" key="1">
    <source>
        <dbReference type="EMBL" id="RJF88945.1"/>
    </source>
</evidence>
<name>A0A418WFZ0_9PROT</name>
<evidence type="ECO:0000313" key="2">
    <source>
        <dbReference type="Proteomes" id="UP000284605"/>
    </source>
</evidence>
<dbReference type="RefSeq" id="WP_119779975.1">
    <property type="nucleotide sequence ID" value="NZ_QYUK01000011.1"/>
</dbReference>
<sequence>MILTALDIGDLSQVALVFDGHLAAEAPWARAAFARIMASADLAAGGVDTPAHRAQAVALAQAFGMATLDEEPAVAFSWDGRVLRCRSESYVIVHEVAHYLVAPPQRRFLLDFGLGAGPETGRVEEAEAVACVDFATRETEETLASLLGILWEVEMGQPGIAAFLEQNWLEGYARASAARHFARFLTLLVDGGFCDPSGRPTPPAALLPLIAA</sequence>
<dbReference type="Proteomes" id="UP000284605">
    <property type="component" value="Unassembled WGS sequence"/>
</dbReference>
<proteinExistence type="predicted"/>
<dbReference type="EMBL" id="QYUK01000011">
    <property type="protein sequence ID" value="RJF88945.1"/>
    <property type="molecule type" value="Genomic_DNA"/>
</dbReference>
<reference evidence="1 2" key="1">
    <citation type="submission" date="2018-09" db="EMBL/GenBank/DDBJ databases">
        <authorList>
            <person name="Zhu H."/>
        </authorList>
    </citation>
    <scope>NUCLEOTIDE SEQUENCE [LARGE SCALE GENOMIC DNA]</scope>
    <source>
        <strain evidence="1 2">K1W22B-8</strain>
    </source>
</reference>
<keyword evidence="2" id="KW-1185">Reference proteome</keyword>
<dbReference type="AlphaFoldDB" id="A0A418WFZ0"/>
<comment type="caution">
    <text evidence="1">The sequence shown here is derived from an EMBL/GenBank/DDBJ whole genome shotgun (WGS) entry which is preliminary data.</text>
</comment>
<protein>
    <recommendedName>
        <fullName evidence="3">Elongation factor P hydroxylase</fullName>
    </recommendedName>
</protein>
<gene>
    <name evidence="1" type="ORF">D3874_19820</name>
</gene>